<feature type="compositionally biased region" description="Polar residues" evidence="5">
    <location>
        <begin position="398"/>
        <end position="415"/>
    </location>
</feature>
<protein>
    <recommendedName>
        <fullName evidence="6">PPIase cyclophilin-type domain-containing protein</fullName>
    </recommendedName>
</protein>
<accession>A0A2B7YB86</accession>
<dbReference type="InterPro" id="IPR002130">
    <property type="entry name" value="Cyclophilin-type_PPIase_dom"/>
</dbReference>
<comment type="caution">
    <text evidence="7">The sequence shown here is derived from an EMBL/GenBank/DDBJ whole genome shotgun (WGS) entry which is preliminary data.</text>
</comment>
<evidence type="ECO:0000256" key="2">
    <source>
        <dbReference type="ARBA" id="ARBA00004123"/>
    </source>
</evidence>
<feature type="compositionally biased region" description="Pro residues" evidence="5">
    <location>
        <begin position="293"/>
        <end position="308"/>
    </location>
</feature>
<sequence>MSSHYNTEPPPTASATLHTTAGPIHISLFAKQTPLACKNFLQHCLDGYFNDTIFHRIVPSFVIQGGDPTGSGSGGSSIYEDAEFEIDARTGEKVEFKDELHSRLKFNRRGLVGMAKSEDGSYGSQFFVTLGNADRELTGTCTMFGRLEGDSIYAAVKIAEGELVEGTERPVYAVKITGCEVDELGPFKDVLRKREKIAAPQREAEEKKEAPKKKKKAKARKPLLSFAGDDDDEEDGNAVVFQPSKPKFNTRVVAGEDTTTQPSNKEKQQKPHPKKPEPISAGKRKRPRSPSLSKPPPITRKPPPPPRDPNSQLPLPDPESPTRSPSPSSFRSRSSSRSASPHKQSKLERTNAEIAALKASMTRRDMSSSAAANTGQKESALEAMIPESSIRGRRRPAQGTSTANNGMMGSNSLLTKQERDALKQFQAFKARLEGATSKTSPRSETATNNGAEKERRQQQQPATTADADADTNAIDEEAQLCDLHFIANCQSCRAWDTSNPDIPTTTTTTTITAPNTTEDTDARDWMTHTLSFGKDMLGKDLSWKRKNADADGLVVIDPREKEREIVGERGRGGGGGVTGGGRGRERERMRKMAGGAGGAGREWDRERKS</sequence>
<feature type="compositionally biased region" description="Polar residues" evidence="5">
    <location>
        <begin position="367"/>
        <end position="377"/>
    </location>
</feature>
<reference evidence="7 8" key="1">
    <citation type="submission" date="2017-10" db="EMBL/GenBank/DDBJ databases">
        <title>Comparative genomics in systemic dimorphic fungi from Ajellomycetaceae.</title>
        <authorList>
            <person name="Munoz J.F."/>
            <person name="Mcewen J.G."/>
            <person name="Clay O.K."/>
            <person name="Cuomo C.A."/>
        </authorList>
    </citation>
    <scope>NUCLEOTIDE SEQUENCE [LARGE SCALE GENOMIC DNA]</scope>
    <source>
        <strain evidence="7 8">UAMH7299</strain>
    </source>
</reference>
<dbReference type="OrthoDB" id="4205791at2759"/>
<feature type="compositionally biased region" description="Basic residues" evidence="5">
    <location>
        <begin position="210"/>
        <end position="221"/>
    </location>
</feature>
<dbReference type="Gene3D" id="2.40.100.10">
    <property type="entry name" value="Cyclophilin-like"/>
    <property type="match status" value="1"/>
</dbReference>
<dbReference type="InterPro" id="IPR020892">
    <property type="entry name" value="Cyclophilin-type_PPIase_CS"/>
</dbReference>
<name>A0A2B7YB86_POLH7</name>
<feature type="domain" description="PPIase cyclophilin-type" evidence="6">
    <location>
        <begin position="18"/>
        <end position="181"/>
    </location>
</feature>
<feature type="region of interest" description="Disordered" evidence="5">
    <location>
        <begin position="564"/>
        <end position="609"/>
    </location>
</feature>
<proteinExistence type="inferred from homology"/>
<comment type="similarity">
    <text evidence="4">Belongs to the cyclophilin-type PPIase family. CWC27 subfamily.</text>
</comment>
<feature type="compositionally biased region" description="Basic and acidic residues" evidence="5">
    <location>
        <begin position="264"/>
        <end position="277"/>
    </location>
</feature>
<dbReference type="AlphaFoldDB" id="A0A2B7YB86"/>
<evidence type="ECO:0000256" key="3">
    <source>
        <dbReference type="ARBA" id="ARBA00023242"/>
    </source>
</evidence>
<dbReference type="EMBL" id="PDNA01000037">
    <property type="protein sequence ID" value="PGH21324.1"/>
    <property type="molecule type" value="Genomic_DNA"/>
</dbReference>
<dbReference type="Pfam" id="PF00160">
    <property type="entry name" value="Pro_isomerase"/>
    <property type="match status" value="1"/>
</dbReference>
<dbReference type="Proteomes" id="UP000224634">
    <property type="component" value="Unassembled WGS sequence"/>
</dbReference>
<feature type="compositionally biased region" description="Low complexity" evidence="5">
    <location>
        <begin position="321"/>
        <end position="341"/>
    </location>
</feature>
<organism evidence="7 8">
    <name type="scientific">Polytolypa hystricis (strain UAMH7299)</name>
    <dbReference type="NCBI Taxonomy" id="1447883"/>
    <lineage>
        <taxon>Eukaryota</taxon>
        <taxon>Fungi</taxon>
        <taxon>Dikarya</taxon>
        <taxon>Ascomycota</taxon>
        <taxon>Pezizomycotina</taxon>
        <taxon>Eurotiomycetes</taxon>
        <taxon>Eurotiomycetidae</taxon>
        <taxon>Onygenales</taxon>
        <taxon>Onygenales incertae sedis</taxon>
        <taxon>Polytolypa</taxon>
    </lineage>
</organism>
<dbReference type="PROSITE" id="PS00170">
    <property type="entry name" value="CSA_PPIASE_1"/>
    <property type="match status" value="1"/>
</dbReference>
<dbReference type="GO" id="GO:0006457">
    <property type="term" value="P:protein folding"/>
    <property type="evidence" value="ECO:0007669"/>
    <property type="project" value="InterPro"/>
</dbReference>
<keyword evidence="3" id="KW-0539">Nucleus</keyword>
<evidence type="ECO:0000259" key="6">
    <source>
        <dbReference type="PROSITE" id="PS50072"/>
    </source>
</evidence>
<comment type="subcellular location">
    <subcellularLocation>
        <location evidence="2">Nucleus</location>
    </subcellularLocation>
</comment>
<dbReference type="InterPro" id="IPR029000">
    <property type="entry name" value="Cyclophilin-like_dom_sf"/>
</dbReference>
<feature type="compositionally biased region" description="Polar residues" evidence="5">
    <location>
        <begin position="436"/>
        <end position="450"/>
    </location>
</feature>
<gene>
    <name evidence="7" type="ORF">AJ80_03375</name>
</gene>
<keyword evidence="8" id="KW-1185">Reference proteome</keyword>
<dbReference type="PROSITE" id="PS50072">
    <property type="entry name" value="CSA_PPIASE_2"/>
    <property type="match status" value="1"/>
</dbReference>
<evidence type="ECO:0000313" key="7">
    <source>
        <dbReference type="EMBL" id="PGH21324.1"/>
    </source>
</evidence>
<dbReference type="PRINTS" id="PR00153">
    <property type="entry name" value="CSAPPISMRASE"/>
</dbReference>
<dbReference type="STRING" id="1447883.A0A2B7YB86"/>
<evidence type="ECO:0000256" key="4">
    <source>
        <dbReference type="ARBA" id="ARBA00038509"/>
    </source>
</evidence>
<comment type="catalytic activity">
    <reaction evidence="1">
        <text>[protein]-peptidylproline (omega=180) = [protein]-peptidylproline (omega=0)</text>
        <dbReference type="Rhea" id="RHEA:16237"/>
        <dbReference type="Rhea" id="RHEA-COMP:10747"/>
        <dbReference type="Rhea" id="RHEA-COMP:10748"/>
        <dbReference type="ChEBI" id="CHEBI:83833"/>
        <dbReference type="ChEBI" id="CHEBI:83834"/>
        <dbReference type="EC" id="5.2.1.8"/>
    </reaction>
</comment>
<feature type="compositionally biased region" description="Gly residues" evidence="5">
    <location>
        <begin position="572"/>
        <end position="581"/>
    </location>
</feature>
<dbReference type="PANTHER" id="PTHR45625">
    <property type="entry name" value="PEPTIDYL-PROLYL CIS-TRANS ISOMERASE-RELATED"/>
    <property type="match status" value="1"/>
</dbReference>
<dbReference type="GO" id="GO:0071013">
    <property type="term" value="C:catalytic step 2 spliceosome"/>
    <property type="evidence" value="ECO:0007669"/>
    <property type="project" value="TreeGrafter"/>
</dbReference>
<dbReference type="GO" id="GO:0003755">
    <property type="term" value="F:peptidyl-prolyl cis-trans isomerase activity"/>
    <property type="evidence" value="ECO:0007669"/>
    <property type="project" value="UniProtKB-EC"/>
</dbReference>
<dbReference type="PANTHER" id="PTHR45625:SF6">
    <property type="entry name" value="SPLICEOSOME-ASSOCIATED PROTEIN CWC27 HOMOLOG"/>
    <property type="match status" value="1"/>
</dbReference>
<evidence type="ECO:0000256" key="5">
    <source>
        <dbReference type="SAM" id="MobiDB-lite"/>
    </source>
</evidence>
<evidence type="ECO:0000313" key="8">
    <source>
        <dbReference type="Proteomes" id="UP000224634"/>
    </source>
</evidence>
<dbReference type="InterPro" id="IPR044666">
    <property type="entry name" value="Cyclophilin_A-like"/>
</dbReference>
<feature type="region of interest" description="Disordered" evidence="5">
    <location>
        <begin position="198"/>
        <end position="468"/>
    </location>
</feature>
<dbReference type="SUPFAM" id="SSF50891">
    <property type="entry name" value="Cyclophilin-like"/>
    <property type="match status" value="1"/>
</dbReference>
<evidence type="ECO:0000256" key="1">
    <source>
        <dbReference type="ARBA" id="ARBA00000971"/>
    </source>
</evidence>